<feature type="signal peptide" evidence="2">
    <location>
        <begin position="1"/>
        <end position="21"/>
    </location>
</feature>
<dbReference type="Gene3D" id="3.40.50.11320">
    <property type="match status" value="1"/>
</dbReference>
<proteinExistence type="inferred from homology"/>
<dbReference type="EMBL" id="JXTC01000012">
    <property type="protein sequence ID" value="POO00504.1"/>
    <property type="molecule type" value="Genomic_DNA"/>
</dbReference>
<reference evidence="4" key="1">
    <citation type="submission" date="2016-06" db="EMBL/GenBank/DDBJ databases">
        <title>Parallel loss of symbiosis genes in relatives of nitrogen-fixing non-legume Parasponia.</title>
        <authorList>
            <person name="Van Velzen R."/>
            <person name="Holmer R."/>
            <person name="Bu F."/>
            <person name="Rutten L."/>
            <person name="Van Zeijl A."/>
            <person name="Liu W."/>
            <person name="Santuari L."/>
            <person name="Cao Q."/>
            <person name="Sharma T."/>
            <person name="Shen D."/>
            <person name="Roswanjaya Y."/>
            <person name="Wardhani T."/>
            <person name="Kalhor M.S."/>
            <person name="Jansen J."/>
            <person name="Van den Hoogen J."/>
            <person name="Gungor B."/>
            <person name="Hartog M."/>
            <person name="Hontelez J."/>
            <person name="Verver J."/>
            <person name="Yang W.-C."/>
            <person name="Schijlen E."/>
            <person name="Repin R."/>
            <person name="Schilthuizen M."/>
            <person name="Schranz E."/>
            <person name="Heidstra R."/>
            <person name="Miyata K."/>
            <person name="Fedorova E."/>
            <person name="Kohlen W."/>
            <person name="Bisseling T."/>
            <person name="Smit S."/>
            <person name="Geurts R."/>
        </authorList>
    </citation>
    <scope>NUCLEOTIDE SEQUENCE [LARGE SCALE GENOMIC DNA]</scope>
    <source>
        <strain evidence="4">cv. RG33-2</strain>
    </source>
</reference>
<keyword evidence="4" id="KW-1185">Reference proteome</keyword>
<dbReference type="PANTHER" id="PTHR11802:SF281">
    <property type="entry name" value="CARBOXYPEPTIDASE"/>
    <property type="match status" value="1"/>
</dbReference>
<evidence type="ECO:0000256" key="2">
    <source>
        <dbReference type="SAM" id="SignalP"/>
    </source>
</evidence>
<dbReference type="PRINTS" id="PR00724">
    <property type="entry name" value="CRBOXYPTASEC"/>
</dbReference>
<dbReference type="GO" id="GO:0004185">
    <property type="term" value="F:serine-type carboxypeptidase activity"/>
    <property type="evidence" value="ECO:0007669"/>
    <property type="project" value="InterPro"/>
</dbReference>
<dbReference type="Gene3D" id="6.10.250.940">
    <property type="match status" value="1"/>
</dbReference>
<keyword evidence="3" id="KW-0378">Hydrolase</keyword>
<dbReference type="PANTHER" id="PTHR11802">
    <property type="entry name" value="SERINE PROTEASE FAMILY S10 SERINE CARBOXYPEPTIDASE"/>
    <property type="match status" value="1"/>
</dbReference>
<accession>A0A2P5FRX1</accession>
<dbReference type="GO" id="GO:0006508">
    <property type="term" value="P:proteolysis"/>
    <property type="evidence" value="ECO:0007669"/>
    <property type="project" value="InterPro"/>
</dbReference>
<evidence type="ECO:0000256" key="1">
    <source>
        <dbReference type="ARBA" id="ARBA00009431"/>
    </source>
</evidence>
<sequence>MQPQPWTFFLKIFATITLIQTLLNQHSISEASKITSFPGQPKVKFQQYSGYIAVDERQKRALFYYFVEAETDPSSKPLGLAVHLLELELSVNMDPLNQVETFSLRMIIVGIKSPAGVGFSYSANQSFYTEVNDEKTAQDNLVFLKKWFIQFPKYKNRELFITGENYAGQYVPQLAQLIVQSKAHINLKGIAIGNPLLEFDTDFNSRAEFIWSHGLISDSTYELATKGEASKEMSHYIGEYDVILDVCLSSVLARSAVLNKLEDRAKIDVCVEDETVKYLNRKDVQKAFHAELIGVRQWTGCSDVIEYDTRNLEIPTIHVLGALVKSGIRVLVYSGDQDSVLPLTGSRTLVTGLAKELKLNETVPYRAWFLKENRLLAGHRCMVTFYLMPPLKELLMKLHFHIQRDL</sequence>
<dbReference type="InterPro" id="IPR029058">
    <property type="entry name" value="AB_hydrolase_fold"/>
</dbReference>
<dbReference type="GO" id="GO:0005773">
    <property type="term" value="C:vacuole"/>
    <property type="evidence" value="ECO:0007669"/>
    <property type="project" value="TreeGrafter"/>
</dbReference>
<dbReference type="InterPro" id="IPR001563">
    <property type="entry name" value="Peptidase_S10"/>
</dbReference>
<gene>
    <name evidence="3" type="primary">TorSCPL26</name>
    <name evidence="3" type="ORF">TorRG33x02_035780</name>
</gene>
<dbReference type="Gene3D" id="3.40.50.1820">
    <property type="entry name" value="alpha/beta hydrolase"/>
    <property type="match status" value="2"/>
</dbReference>
<dbReference type="Pfam" id="PF00450">
    <property type="entry name" value="Peptidase_S10"/>
    <property type="match status" value="2"/>
</dbReference>
<dbReference type="OrthoDB" id="443318at2759"/>
<dbReference type="Proteomes" id="UP000237000">
    <property type="component" value="Unassembled WGS sequence"/>
</dbReference>
<evidence type="ECO:0000313" key="3">
    <source>
        <dbReference type="EMBL" id="POO00504.1"/>
    </source>
</evidence>
<comment type="similarity">
    <text evidence="1">Belongs to the peptidase S10 family.</text>
</comment>
<dbReference type="AlphaFoldDB" id="A0A2P5FRX1"/>
<name>A0A2P5FRX1_TREOI</name>
<dbReference type="InParanoid" id="A0A2P5FRX1"/>
<feature type="chain" id="PRO_5015119257" evidence="2">
    <location>
        <begin position="22"/>
        <end position="406"/>
    </location>
</feature>
<comment type="caution">
    <text evidence="3">The sequence shown here is derived from an EMBL/GenBank/DDBJ whole genome shotgun (WGS) entry which is preliminary data.</text>
</comment>
<dbReference type="SUPFAM" id="SSF53474">
    <property type="entry name" value="alpha/beta-Hydrolases"/>
    <property type="match status" value="1"/>
</dbReference>
<protein>
    <submittedName>
        <fullName evidence="3">Serine carboxypeptidase-like</fullName>
    </submittedName>
</protein>
<keyword evidence="3" id="KW-0121">Carboxypeptidase</keyword>
<organism evidence="3 4">
    <name type="scientific">Trema orientale</name>
    <name type="common">Charcoal tree</name>
    <name type="synonym">Celtis orientalis</name>
    <dbReference type="NCBI Taxonomy" id="63057"/>
    <lineage>
        <taxon>Eukaryota</taxon>
        <taxon>Viridiplantae</taxon>
        <taxon>Streptophyta</taxon>
        <taxon>Embryophyta</taxon>
        <taxon>Tracheophyta</taxon>
        <taxon>Spermatophyta</taxon>
        <taxon>Magnoliopsida</taxon>
        <taxon>eudicotyledons</taxon>
        <taxon>Gunneridae</taxon>
        <taxon>Pentapetalae</taxon>
        <taxon>rosids</taxon>
        <taxon>fabids</taxon>
        <taxon>Rosales</taxon>
        <taxon>Cannabaceae</taxon>
        <taxon>Trema</taxon>
    </lineage>
</organism>
<keyword evidence="3" id="KW-0645">Protease</keyword>
<evidence type="ECO:0000313" key="4">
    <source>
        <dbReference type="Proteomes" id="UP000237000"/>
    </source>
</evidence>
<keyword evidence="2" id="KW-0732">Signal</keyword>